<dbReference type="AlphaFoldDB" id="A0A0F9BB56"/>
<sequence length="130" mass="15372">PWTYVQKKYLAPKYVSRTAYNKLKSSIKADYVTKKVLAQAQDKYEKLFNDLAGKLAEEHKLFTKLEAKFDNIQTDREQINELLDISPEATQETRLRAIQKIMAGKPPPAYQQKTPDKWISDLWKWVNRYY</sequence>
<accession>A0A0F9BB56</accession>
<feature type="non-terminal residue" evidence="1">
    <location>
        <position position="1"/>
    </location>
</feature>
<name>A0A0F9BB56_9ZZZZ</name>
<dbReference type="EMBL" id="LAZR01053027">
    <property type="protein sequence ID" value="KKK81661.1"/>
    <property type="molecule type" value="Genomic_DNA"/>
</dbReference>
<proteinExistence type="predicted"/>
<gene>
    <name evidence="1" type="ORF">LCGC14_2811230</name>
</gene>
<organism evidence="1">
    <name type="scientific">marine sediment metagenome</name>
    <dbReference type="NCBI Taxonomy" id="412755"/>
    <lineage>
        <taxon>unclassified sequences</taxon>
        <taxon>metagenomes</taxon>
        <taxon>ecological metagenomes</taxon>
    </lineage>
</organism>
<protein>
    <submittedName>
        <fullName evidence="1">Uncharacterized protein</fullName>
    </submittedName>
</protein>
<comment type="caution">
    <text evidence="1">The sequence shown here is derived from an EMBL/GenBank/DDBJ whole genome shotgun (WGS) entry which is preliminary data.</text>
</comment>
<evidence type="ECO:0000313" key="1">
    <source>
        <dbReference type="EMBL" id="KKK81661.1"/>
    </source>
</evidence>
<reference evidence="1" key="1">
    <citation type="journal article" date="2015" name="Nature">
        <title>Complex archaea that bridge the gap between prokaryotes and eukaryotes.</title>
        <authorList>
            <person name="Spang A."/>
            <person name="Saw J.H."/>
            <person name="Jorgensen S.L."/>
            <person name="Zaremba-Niedzwiedzka K."/>
            <person name="Martijn J."/>
            <person name="Lind A.E."/>
            <person name="van Eijk R."/>
            <person name="Schleper C."/>
            <person name="Guy L."/>
            <person name="Ettema T.J."/>
        </authorList>
    </citation>
    <scope>NUCLEOTIDE SEQUENCE</scope>
</reference>